<dbReference type="AlphaFoldDB" id="A0A822ZTP6"/>
<dbReference type="Proteomes" id="UP000607653">
    <property type="component" value="Unassembled WGS sequence"/>
</dbReference>
<accession>A0A822ZTP6</accession>
<evidence type="ECO:0000313" key="1">
    <source>
        <dbReference type="EMBL" id="DAD46679.1"/>
    </source>
</evidence>
<protein>
    <submittedName>
        <fullName evidence="1">Uncharacterized protein</fullName>
    </submittedName>
</protein>
<gene>
    <name evidence="1" type="ORF">HUJ06_016616</name>
</gene>
<reference evidence="1 2" key="1">
    <citation type="journal article" date="2020" name="Mol. Biol. Evol.">
        <title>Distinct Expression and Methylation Patterns for Genes with Different Fates following a Single Whole-Genome Duplication in Flowering Plants.</title>
        <authorList>
            <person name="Shi T."/>
            <person name="Rahmani R.S."/>
            <person name="Gugger P.F."/>
            <person name="Wang M."/>
            <person name="Li H."/>
            <person name="Zhang Y."/>
            <person name="Li Z."/>
            <person name="Wang Q."/>
            <person name="Van de Peer Y."/>
            <person name="Marchal K."/>
            <person name="Chen J."/>
        </authorList>
    </citation>
    <scope>NUCLEOTIDE SEQUENCE [LARGE SCALE GENOMIC DNA]</scope>
    <source>
        <tissue evidence="1">Leaf</tissue>
    </source>
</reference>
<proteinExistence type="predicted"/>
<organism evidence="1 2">
    <name type="scientific">Nelumbo nucifera</name>
    <name type="common">Sacred lotus</name>
    <dbReference type="NCBI Taxonomy" id="4432"/>
    <lineage>
        <taxon>Eukaryota</taxon>
        <taxon>Viridiplantae</taxon>
        <taxon>Streptophyta</taxon>
        <taxon>Embryophyta</taxon>
        <taxon>Tracheophyta</taxon>
        <taxon>Spermatophyta</taxon>
        <taxon>Magnoliopsida</taxon>
        <taxon>Proteales</taxon>
        <taxon>Nelumbonaceae</taxon>
        <taxon>Nelumbo</taxon>
    </lineage>
</organism>
<sequence>MGAYSSRRLGLETMGVFLSKKIIPGMGMLRSESKKKTQNLHYTRNGNVETKYHVLFLCLLRSSVLSR</sequence>
<name>A0A822ZTP6_NELNU</name>
<evidence type="ECO:0000313" key="2">
    <source>
        <dbReference type="Proteomes" id="UP000607653"/>
    </source>
</evidence>
<comment type="caution">
    <text evidence="1">The sequence shown here is derived from an EMBL/GenBank/DDBJ whole genome shotgun (WGS) entry which is preliminary data.</text>
</comment>
<dbReference type="EMBL" id="DUZY01000008">
    <property type="protein sequence ID" value="DAD46679.1"/>
    <property type="molecule type" value="Genomic_DNA"/>
</dbReference>
<keyword evidence="2" id="KW-1185">Reference proteome</keyword>